<dbReference type="InterPro" id="IPR001638">
    <property type="entry name" value="Solute-binding_3/MltF_N"/>
</dbReference>
<dbReference type="Proteomes" id="UP000640333">
    <property type="component" value="Unassembled WGS sequence"/>
</dbReference>
<comment type="subcellular location">
    <subcellularLocation>
        <location evidence="1">Periplasm</location>
    </subcellularLocation>
</comment>
<dbReference type="Pfam" id="PF09084">
    <property type="entry name" value="NMT1"/>
    <property type="match status" value="1"/>
</dbReference>
<comment type="caution">
    <text evidence="5">The sequence shown here is derived from an EMBL/GenBank/DDBJ whole genome shotgun (WGS) entry which is preliminary data.</text>
</comment>
<sequence>MAHVKRISLALALLFVVSLGIYVQQGLNSRTPALSIRIAVSQTPLSPPFYVAQHKGYFKDQGIEVELVPYVGGHLCFQALTKGEVDLATTSDSVIMFNSFDRGDFSILSSFVESDNDIKVISPASLGIREPGQLRGRRIGVIHNTASEFFLHSLLLISGIPPQNVELISLRPDEMATALLDGQIDAASVWEPYAYEALQQSAPPPNIINARGMYTLSFNLVSMRSQISKQLTEHKKVLSALGDAIRYIAKHPDDAQQIMAQQLQRDPKAIAHSWNDYVFKLSLSNSLISTLESEARWAVTQHRVSSASIPDYRTFIDDTALLSTEPTASLIR</sequence>
<dbReference type="RefSeq" id="WP_193954788.1">
    <property type="nucleotide sequence ID" value="NZ_JADEYS010000022.1"/>
</dbReference>
<evidence type="ECO:0000256" key="3">
    <source>
        <dbReference type="ARBA" id="ARBA00022729"/>
    </source>
</evidence>
<accession>A0A8J7FDJ2</accession>
<comment type="similarity">
    <text evidence="2">Belongs to the bacterial solute-binding protein SsuA/TauA family.</text>
</comment>
<organism evidence="5 6">
    <name type="scientific">Pontibacterium sinense</name>
    <dbReference type="NCBI Taxonomy" id="2781979"/>
    <lineage>
        <taxon>Bacteria</taxon>
        <taxon>Pseudomonadati</taxon>
        <taxon>Pseudomonadota</taxon>
        <taxon>Gammaproteobacteria</taxon>
        <taxon>Oceanospirillales</taxon>
        <taxon>Oceanospirillaceae</taxon>
        <taxon>Pontibacterium</taxon>
    </lineage>
</organism>
<dbReference type="SUPFAM" id="SSF53850">
    <property type="entry name" value="Periplasmic binding protein-like II"/>
    <property type="match status" value="1"/>
</dbReference>
<gene>
    <name evidence="5" type="ORF">IOQ59_17670</name>
</gene>
<protein>
    <submittedName>
        <fullName evidence="5">ABC transporter substrate-binding protein</fullName>
    </submittedName>
</protein>
<dbReference type="PANTHER" id="PTHR30024:SF47">
    <property type="entry name" value="TAURINE-BINDING PERIPLASMIC PROTEIN"/>
    <property type="match status" value="1"/>
</dbReference>
<proteinExistence type="inferred from homology"/>
<dbReference type="CDD" id="cd01008">
    <property type="entry name" value="PBP2_NrtA_SsuA_CpmA_like"/>
    <property type="match status" value="1"/>
</dbReference>
<evidence type="ECO:0000256" key="1">
    <source>
        <dbReference type="ARBA" id="ARBA00004418"/>
    </source>
</evidence>
<evidence type="ECO:0000313" key="5">
    <source>
        <dbReference type="EMBL" id="MBE9399092.1"/>
    </source>
</evidence>
<dbReference type="EMBL" id="JADEYS010000022">
    <property type="protein sequence ID" value="MBE9399092.1"/>
    <property type="molecule type" value="Genomic_DNA"/>
</dbReference>
<evidence type="ECO:0000313" key="6">
    <source>
        <dbReference type="Proteomes" id="UP000640333"/>
    </source>
</evidence>
<dbReference type="SMART" id="SM00062">
    <property type="entry name" value="PBPb"/>
    <property type="match status" value="1"/>
</dbReference>
<evidence type="ECO:0000259" key="4">
    <source>
        <dbReference type="SMART" id="SM00062"/>
    </source>
</evidence>
<keyword evidence="3" id="KW-0732">Signal</keyword>
<dbReference type="GO" id="GO:0042597">
    <property type="term" value="C:periplasmic space"/>
    <property type="evidence" value="ECO:0007669"/>
    <property type="project" value="UniProtKB-SubCell"/>
</dbReference>
<dbReference type="Gene3D" id="3.40.190.10">
    <property type="entry name" value="Periplasmic binding protein-like II"/>
    <property type="match status" value="3"/>
</dbReference>
<keyword evidence="6" id="KW-1185">Reference proteome</keyword>
<dbReference type="PANTHER" id="PTHR30024">
    <property type="entry name" value="ALIPHATIC SULFONATES-BINDING PROTEIN-RELATED"/>
    <property type="match status" value="1"/>
</dbReference>
<dbReference type="AlphaFoldDB" id="A0A8J7FDJ2"/>
<reference evidence="5" key="1">
    <citation type="submission" date="2020-10" db="EMBL/GenBank/DDBJ databases">
        <title>Bacterium isolated from coastal waters sediment.</title>
        <authorList>
            <person name="Chen R.-J."/>
            <person name="Lu D.-C."/>
            <person name="Zhu K.-L."/>
            <person name="Du Z.-J."/>
        </authorList>
    </citation>
    <scope>NUCLEOTIDE SEQUENCE</scope>
    <source>
        <strain evidence="5">N1Y112</strain>
    </source>
</reference>
<evidence type="ECO:0000256" key="2">
    <source>
        <dbReference type="ARBA" id="ARBA00010742"/>
    </source>
</evidence>
<dbReference type="GO" id="GO:0042918">
    <property type="term" value="P:alkanesulfonate transmembrane transport"/>
    <property type="evidence" value="ECO:0007669"/>
    <property type="project" value="TreeGrafter"/>
</dbReference>
<dbReference type="InterPro" id="IPR015168">
    <property type="entry name" value="SsuA/THI5"/>
</dbReference>
<name>A0A8J7FDJ2_9GAMM</name>
<feature type="domain" description="Solute-binding protein family 3/N-terminal" evidence="4">
    <location>
        <begin position="35"/>
        <end position="249"/>
    </location>
</feature>